<protein>
    <submittedName>
        <fullName evidence="1">Uncharacterized protein</fullName>
    </submittedName>
</protein>
<keyword evidence="2" id="KW-1185">Reference proteome</keyword>
<dbReference type="EMBL" id="JABFTP020000144">
    <property type="protein sequence ID" value="KAL3282106.1"/>
    <property type="molecule type" value="Genomic_DNA"/>
</dbReference>
<reference evidence="1 2" key="1">
    <citation type="journal article" date="2021" name="BMC Biol.">
        <title>Horizontally acquired antibacterial genes associated with adaptive radiation of ladybird beetles.</title>
        <authorList>
            <person name="Li H.S."/>
            <person name="Tang X.F."/>
            <person name="Huang Y.H."/>
            <person name="Xu Z.Y."/>
            <person name="Chen M.L."/>
            <person name="Du X.Y."/>
            <person name="Qiu B.Y."/>
            <person name="Chen P.T."/>
            <person name="Zhang W."/>
            <person name="Slipinski A."/>
            <person name="Escalona H.E."/>
            <person name="Waterhouse R.M."/>
            <person name="Zwick A."/>
            <person name="Pang H."/>
        </authorList>
    </citation>
    <scope>NUCLEOTIDE SEQUENCE [LARGE SCALE GENOMIC DNA]</scope>
    <source>
        <strain evidence="1">SYSU2018</strain>
    </source>
</reference>
<gene>
    <name evidence="1" type="ORF">HHI36_005304</name>
</gene>
<evidence type="ECO:0000313" key="1">
    <source>
        <dbReference type="EMBL" id="KAL3282106.1"/>
    </source>
</evidence>
<proteinExistence type="predicted"/>
<accession>A0ABD2NTR3</accession>
<evidence type="ECO:0000313" key="2">
    <source>
        <dbReference type="Proteomes" id="UP001516400"/>
    </source>
</evidence>
<name>A0ABD2NTR3_9CUCU</name>
<dbReference type="AlphaFoldDB" id="A0ABD2NTR3"/>
<sequence>MEDDWEGVNSLKVDDSSNGISELEDNGLVLTKKEIIQKNDTRKHLIEISISDDPSVGDCNILIARLS</sequence>
<organism evidence="1 2">
    <name type="scientific">Cryptolaemus montrouzieri</name>
    <dbReference type="NCBI Taxonomy" id="559131"/>
    <lineage>
        <taxon>Eukaryota</taxon>
        <taxon>Metazoa</taxon>
        <taxon>Ecdysozoa</taxon>
        <taxon>Arthropoda</taxon>
        <taxon>Hexapoda</taxon>
        <taxon>Insecta</taxon>
        <taxon>Pterygota</taxon>
        <taxon>Neoptera</taxon>
        <taxon>Endopterygota</taxon>
        <taxon>Coleoptera</taxon>
        <taxon>Polyphaga</taxon>
        <taxon>Cucujiformia</taxon>
        <taxon>Coccinelloidea</taxon>
        <taxon>Coccinellidae</taxon>
        <taxon>Scymninae</taxon>
        <taxon>Scymnini</taxon>
        <taxon>Cryptolaemus</taxon>
    </lineage>
</organism>
<comment type="caution">
    <text evidence="1">The sequence shown here is derived from an EMBL/GenBank/DDBJ whole genome shotgun (WGS) entry which is preliminary data.</text>
</comment>
<feature type="non-terminal residue" evidence="1">
    <location>
        <position position="67"/>
    </location>
</feature>
<dbReference type="Proteomes" id="UP001516400">
    <property type="component" value="Unassembled WGS sequence"/>
</dbReference>